<dbReference type="NCBIfam" id="TIGR01383">
    <property type="entry name" value="not_thiJ"/>
    <property type="match status" value="1"/>
</dbReference>
<comment type="caution">
    <text evidence="2">The sequence shown here is derived from an EMBL/GenBank/DDBJ whole genome shotgun (WGS) entry which is preliminary data.</text>
</comment>
<dbReference type="PANTHER" id="PTHR48094:SF12">
    <property type="entry name" value="PARKINSON DISEASE PROTEIN 7 HOMOLOG"/>
    <property type="match status" value="1"/>
</dbReference>
<dbReference type="InterPro" id="IPR006287">
    <property type="entry name" value="DJ-1"/>
</dbReference>
<dbReference type="InterPro" id="IPR029062">
    <property type="entry name" value="Class_I_gatase-like"/>
</dbReference>
<accession>A4E7I2</accession>
<dbReference type="Pfam" id="PF01965">
    <property type="entry name" value="DJ-1_PfpI"/>
    <property type="match status" value="1"/>
</dbReference>
<evidence type="ECO:0000259" key="1">
    <source>
        <dbReference type="Pfam" id="PF01965"/>
    </source>
</evidence>
<dbReference type="SUPFAM" id="SSF52317">
    <property type="entry name" value="Class I glutamine amidotransferase-like"/>
    <property type="match status" value="1"/>
</dbReference>
<evidence type="ECO:0000313" key="2">
    <source>
        <dbReference type="EMBL" id="EBA40691.1"/>
    </source>
</evidence>
<dbReference type="InterPro" id="IPR002818">
    <property type="entry name" value="DJ-1/PfpI"/>
</dbReference>
<dbReference type="PANTHER" id="PTHR48094">
    <property type="entry name" value="PROTEIN/NUCLEIC ACID DEGLYCASE DJ-1-RELATED"/>
    <property type="match status" value="1"/>
</dbReference>
<dbReference type="InterPro" id="IPR050325">
    <property type="entry name" value="Prot/Nucl_acid_deglycase"/>
</dbReference>
<sequence>MKGTLMPSVAVLAADGFETIECLTMVDVMRRGGVRATLVSIMPTREVVSSLQIPVTCDALFDEINFDEYDCVVLPGGLPGATNLRADQRVCDVVCEFAATKHVAAICAAPFILGELDLLEGRHATCFPGFEKSFPEGAYTGEKVTQDGNIITASGMAQSLPFALELLRTIAGDKAVEKVAEGIQL</sequence>
<gene>
    <name evidence="2" type="ORF">COLAER_00363</name>
</gene>
<dbReference type="Gene3D" id="3.40.50.880">
    <property type="match status" value="1"/>
</dbReference>
<proteinExistence type="predicted"/>
<reference evidence="2 3" key="1">
    <citation type="submission" date="2007-01" db="EMBL/GenBank/DDBJ databases">
        <title>Draft genome sequence of Collinsella aerofaciens (ATCC 25986).</title>
        <authorList>
            <person name="Sudarsanam P."/>
            <person name="Ley R."/>
            <person name="Guruge J."/>
            <person name="Turnbaugh P.J."/>
            <person name="Mahowald M."/>
            <person name="Liep D."/>
            <person name="Gordon J."/>
        </authorList>
    </citation>
    <scope>NUCLEOTIDE SEQUENCE [LARGE SCALE GENOMIC DNA]</scope>
    <source>
        <strain evidence="3">ATCC 25986 / DSM 3979 / JCM 10188 / KCTC 3647 / NCTC 11838 / VPI 1003</strain>
    </source>
</reference>
<dbReference type="GO" id="GO:0005737">
    <property type="term" value="C:cytoplasm"/>
    <property type="evidence" value="ECO:0007669"/>
    <property type="project" value="TreeGrafter"/>
</dbReference>
<organism evidence="2 3">
    <name type="scientific">Collinsella aerofaciens (strain ATCC 25986 / DSM 3979 / JCM 10188 / KCTC 3647 / NCTC 11838 / VPI 1003)</name>
    <dbReference type="NCBI Taxonomy" id="411903"/>
    <lineage>
        <taxon>Bacteria</taxon>
        <taxon>Bacillati</taxon>
        <taxon>Actinomycetota</taxon>
        <taxon>Coriobacteriia</taxon>
        <taxon>Coriobacteriales</taxon>
        <taxon>Coriobacteriaceae</taxon>
        <taxon>Collinsella</taxon>
    </lineage>
</organism>
<protein>
    <submittedName>
        <fullName evidence="2">DJ-1 family protein</fullName>
    </submittedName>
</protein>
<feature type="domain" description="DJ-1/PfpI" evidence="1">
    <location>
        <begin position="8"/>
        <end position="168"/>
    </location>
</feature>
<dbReference type="AlphaFoldDB" id="A4E7I2"/>
<name>A4E7I2_COLAA</name>
<dbReference type="Proteomes" id="UP000002979">
    <property type="component" value="Unassembled WGS sequence"/>
</dbReference>
<dbReference type="CDD" id="cd03135">
    <property type="entry name" value="GATase1_DJ-1"/>
    <property type="match status" value="1"/>
</dbReference>
<dbReference type="EMBL" id="AAVN02000001">
    <property type="protein sequence ID" value="EBA40691.1"/>
    <property type="molecule type" value="Genomic_DNA"/>
</dbReference>
<evidence type="ECO:0000313" key="3">
    <source>
        <dbReference type="Proteomes" id="UP000002979"/>
    </source>
</evidence>
<reference evidence="2 3" key="2">
    <citation type="submission" date="2007-04" db="EMBL/GenBank/DDBJ databases">
        <authorList>
            <person name="Fulton L."/>
            <person name="Clifton S."/>
            <person name="Fulton B."/>
            <person name="Xu J."/>
            <person name="Minx P."/>
            <person name="Mardis E.R."/>
            <person name="Wilson R.K."/>
        </authorList>
    </citation>
    <scope>NUCLEOTIDE SEQUENCE [LARGE SCALE GENOMIC DNA]</scope>
    <source>
        <strain evidence="3">ATCC 25986 / DSM 3979 / JCM 10188 / KCTC 3647 / NCTC 11838 / VPI 1003</strain>
    </source>
</reference>